<evidence type="ECO:0000259" key="2">
    <source>
        <dbReference type="Pfam" id="PF00465"/>
    </source>
</evidence>
<keyword evidence="5" id="KW-1185">Reference proteome</keyword>
<dbReference type="InterPro" id="IPR039697">
    <property type="entry name" value="Alcohol_dehydrogenase_Fe"/>
</dbReference>
<dbReference type="PROSITE" id="PS00913">
    <property type="entry name" value="ADH_IRON_1"/>
    <property type="match status" value="1"/>
</dbReference>
<name>A0ABV2JCL3_9FIRM</name>
<dbReference type="Gene3D" id="1.20.1090.10">
    <property type="entry name" value="Dehydroquinate synthase-like - alpha domain"/>
    <property type="match status" value="1"/>
</dbReference>
<gene>
    <name evidence="4" type="ORF">ABID14_001145</name>
</gene>
<sequence length="382" mass="42187">MRGTLHIPGYIFFGENSLDELKSIKGKRAIIVTGGNSMRRNGFLKKCKELLEEGGKVVDICDGVEQNPSVETVERGAKQMQEFKPDLIIALGGGSAMDAAKVMWCFYEYPNLTFEDVVKPETMPELRNKAKFIAIPSTSGTASEITAFSVITDTKKHIKYPVVSRHIVPDYAIVDPLLPSKMPKSVTANTGMDVVAHATEALVSSAANDYTDSLAIHALKLVFENLKKAYDNGDDMQAREKMHNASTLAGMAFTSASLGIIHSMAHNIGGEFGVTHGLANAILLPYITKYNSMATEKVKFIEKELKVDNFIDALVELSKSVDIPMSFKDVEDDFDFNEDKFSEVLEDMSKHAFEDPCTLTNPRETSPEEIKELYKAAYYGNL</sequence>
<keyword evidence="1" id="KW-0560">Oxidoreductase</keyword>
<comment type="caution">
    <text evidence="4">The sequence shown here is derived from an EMBL/GenBank/DDBJ whole genome shotgun (WGS) entry which is preliminary data.</text>
</comment>
<evidence type="ECO:0000256" key="1">
    <source>
        <dbReference type="ARBA" id="ARBA00023002"/>
    </source>
</evidence>
<dbReference type="Gene3D" id="3.40.50.1970">
    <property type="match status" value="1"/>
</dbReference>
<dbReference type="InterPro" id="IPR034802">
    <property type="entry name" value="NADPH_BDH"/>
</dbReference>
<dbReference type="InterPro" id="IPR018211">
    <property type="entry name" value="ADH_Fe_CS"/>
</dbReference>
<dbReference type="RefSeq" id="WP_354368039.1">
    <property type="nucleotide sequence ID" value="NZ_JBEPMA010000005.1"/>
</dbReference>
<feature type="domain" description="Fe-containing alcohol dehydrogenase-like C-terminal" evidence="3">
    <location>
        <begin position="187"/>
        <end position="378"/>
    </location>
</feature>
<accession>A0ABV2JCL3</accession>
<evidence type="ECO:0000313" key="4">
    <source>
        <dbReference type="EMBL" id="MET3617514.1"/>
    </source>
</evidence>
<evidence type="ECO:0000313" key="5">
    <source>
        <dbReference type="Proteomes" id="UP001549162"/>
    </source>
</evidence>
<dbReference type="PROSITE" id="PS00060">
    <property type="entry name" value="ADH_IRON_2"/>
    <property type="match status" value="1"/>
</dbReference>
<dbReference type="SUPFAM" id="SSF56796">
    <property type="entry name" value="Dehydroquinate synthase-like"/>
    <property type="match status" value="1"/>
</dbReference>
<dbReference type="InterPro" id="IPR001670">
    <property type="entry name" value="ADH_Fe/GldA"/>
</dbReference>
<evidence type="ECO:0000259" key="3">
    <source>
        <dbReference type="Pfam" id="PF25137"/>
    </source>
</evidence>
<dbReference type="CDD" id="cd08179">
    <property type="entry name" value="NADPH_BDH"/>
    <property type="match status" value="1"/>
</dbReference>
<dbReference type="Proteomes" id="UP001549162">
    <property type="component" value="Unassembled WGS sequence"/>
</dbReference>
<dbReference type="InterPro" id="IPR056798">
    <property type="entry name" value="ADH_Fe_C"/>
</dbReference>
<organism evidence="4 5">
    <name type="scientific">Peptoniphilus olsenii</name>
    <dbReference type="NCBI Taxonomy" id="411570"/>
    <lineage>
        <taxon>Bacteria</taxon>
        <taxon>Bacillati</taxon>
        <taxon>Bacillota</taxon>
        <taxon>Tissierellia</taxon>
        <taxon>Tissierellales</taxon>
        <taxon>Peptoniphilaceae</taxon>
        <taxon>Peptoniphilus</taxon>
    </lineage>
</organism>
<dbReference type="Pfam" id="PF25137">
    <property type="entry name" value="ADH_Fe_C"/>
    <property type="match status" value="1"/>
</dbReference>
<dbReference type="PANTHER" id="PTHR11496:SF83">
    <property type="entry name" value="HYDROXYACID-OXOACID TRANSHYDROGENASE, MITOCHONDRIAL"/>
    <property type="match status" value="1"/>
</dbReference>
<dbReference type="Pfam" id="PF00465">
    <property type="entry name" value="Fe-ADH"/>
    <property type="match status" value="1"/>
</dbReference>
<dbReference type="EMBL" id="JBEPMA010000005">
    <property type="protein sequence ID" value="MET3617514.1"/>
    <property type="molecule type" value="Genomic_DNA"/>
</dbReference>
<dbReference type="PANTHER" id="PTHR11496">
    <property type="entry name" value="ALCOHOL DEHYDROGENASE"/>
    <property type="match status" value="1"/>
</dbReference>
<proteinExistence type="predicted"/>
<protein>
    <submittedName>
        <fullName evidence="4">Alcohol dehydrogenase class IV</fullName>
    </submittedName>
</protein>
<reference evidence="4 5" key="1">
    <citation type="submission" date="2024-06" db="EMBL/GenBank/DDBJ databases">
        <title>Genomic Encyclopedia of Type Strains, Phase IV (KMG-IV): sequencing the most valuable type-strain genomes for metagenomic binning, comparative biology and taxonomic classification.</title>
        <authorList>
            <person name="Goeker M."/>
        </authorList>
    </citation>
    <scope>NUCLEOTIDE SEQUENCE [LARGE SCALE GENOMIC DNA]</scope>
    <source>
        <strain evidence="4 5">DSM 21460</strain>
    </source>
</reference>
<feature type="domain" description="Alcohol dehydrogenase iron-type/glycerol dehydrogenase GldA" evidence="2">
    <location>
        <begin position="8"/>
        <end position="176"/>
    </location>
</feature>